<organism evidence="9 10">
    <name type="scientific">Pontibacter locisalis</name>
    <dbReference type="NCBI Taxonomy" id="1719035"/>
    <lineage>
        <taxon>Bacteria</taxon>
        <taxon>Pseudomonadati</taxon>
        <taxon>Bacteroidota</taxon>
        <taxon>Cytophagia</taxon>
        <taxon>Cytophagales</taxon>
        <taxon>Hymenobacteraceae</taxon>
        <taxon>Pontibacter</taxon>
    </lineage>
</organism>
<sequence>MKQLLREIKHLWEEKTGFKAAAIYLSLIIAVVVLLPFIPLPFSPNELDLENPFQRPFDWNAESATGHVHWLGSDALGRDVLANVLFGARSAFFISFPIMLIASGIGLVLGIGAGYFGDSVFTISRAGLVVACLAALSFFYFGLYLPSNLYSLHFSFDYIFLSIAILIIIFTLLTKVIHPLITKWNFLSSSFPFPVDYLVLRIIEALNSIPSLLLILVIASFLPPSIFLLSILIITVSWTSTARLARAETLRIKQLPYFEAAKSLGVPQKRLLVKHVLPNLLGPVVVSFSFGLAGLLALEATLSFLGIGLPTTFVSWGRTIAGIKSNTSAWWLVAFPGAALALTVLALQTISYHLLNLIQEKKH</sequence>
<evidence type="ECO:0000256" key="5">
    <source>
        <dbReference type="ARBA" id="ARBA00022989"/>
    </source>
</evidence>
<evidence type="ECO:0000256" key="7">
    <source>
        <dbReference type="RuleBase" id="RU363032"/>
    </source>
</evidence>
<evidence type="ECO:0000256" key="1">
    <source>
        <dbReference type="ARBA" id="ARBA00004651"/>
    </source>
</evidence>
<evidence type="ECO:0000313" key="9">
    <source>
        <dbReference type="EMBL" id="MFD2512520.1"/>
    </source>
</evidence>
<evidence type="ECO:0000256" key="6">
    <source>
        <dbReference type="ARBA" id="ARBA00023136"/>
    </source>
</evidence>
<gene>
    <name evidence="9" type="ORF">ACFSRY_01465</name>
</gene>
<dbReference type="RefSeq" id="WP_377502689.1">
    <property type="nucleotide sequence ID" value="NZ_JBHULU010000002.1"/>
</dbReference>
<comment type="similarity">
    <text evidence="7">Belongs to the binding-protein-dependent transport system permease family.</text>
</comment>
<dbReference type="Proteomes" id="UP001597544">
    <property type="component" value="Unassembled WGS sequence"/>
</dbReference>
<feature type="transmembrane region" description="Helical" evidence="7">
    <location>
        <begin position="91"/>
        <end position="116"/>
    </location>
</feature>
<feature type="transmembrane region" description="Helical" evidence="7">
    <location>
        <begin position="21"/>
        <end position="42"/>
    </location>
</feature>
<keyword evidence="10" id="KW-1185">Reference proteome</keyword>
<dbReference type="Pfam" id="PF00528">
    <property type="entry name" value="BPD_transp_1"/>
    <property type="match status" value="1"/>
</dbReference>
<feature type="transmembrane region" description="Helical" evidence="7">
    <location>
        <begin position="158"/>
        <end position="177"/>
    </location>
</feature>
<evidence type="ECO:0000313" key="10">
    <source>
        <dbReference type="Proteomes" id="UP001597544"/>
    </source>
</evidence>
<accession>A0ABW5IGJ4</accession>
<dbReference type="CDD" id="cd06261">
    <property type="entry name" value="TM_PBP2"/>
    <property type="match status" value="1"/>
</dbReference>
<feature type="domain" description="ABC transmembrane type-1" evidence="8">
    <location>
        <begin position="148"/>
        <end position="351"/>
    </location>
</feature>
<keyword evidence="2 7" id="KW-0813">Transport</keyword>
<evidence type="ECO:0000256" key="3">
    <source>
        <dbReference type="ARBA" id="ARBA00022475"/>
    </source>
</evidence>
<proteinExistence type="inferred from homology"/>
<name>A0ABW5IGJ4_9BACT</name>
<keyword evidence="5 7" id="KW-1133">Transmembrane helix</keyword>
<dbReference type="SUPFAM" id="SSF161098">
    <property type="entry name" value="MetI-like"/>
    <property type="match status" value="1"/>
</dbReference>
<evidence type="ECO:0000259" key="8">
    <source>
        <dbReference type="PROSITE" id="PS50928"/>
    </source>
</evidence>
<dbReference type="InterPro" id="IPR035906">
    <property type="entry name" value="MetI-like_sf"/>
</dbReference>
<keyword evidence="6 7" id="KW-0472">Membrane</keyword>
<evidence type="ECO:0000256" key="2">
    <source>
        <dbReference type="ARBA" id="ARBA00022448"/>
    </source>
</evidence>
<reference evidence="10" key="1">
    <citation type="journal article" date="2019" name="Int. J. Syst. Evol. Microbiol.">
        <title>The Global Catalogue of Microorganisms (GCM) 10K type strain sequencing project: providing services to taxonomists for standard genome sequencing and annotation.</title>
        <authorList>
            <consortium name="The Broad Institute Genomics Platform"/>
            <consortium name="The Broad Institute Genome Sequencing Center for Infectious Disease"/>
            <person name="Wu L."/>
            <person name="Ma J."/>
        </authorList>
    </citation>
    <scope>NUCLEOTIDE SEQUENCE [LARGE SCALE GENOMIC DNA]</scope>
    <source>
        <strain evidence="10">KCTC 42498</strain>
    </source>
</reference>
<feature type="transmembrane region" description="Helical" evidence="7">
    <location>
        <begin position="280"/>
        <end position="309"/>
    </location>
</feature>
<dbReference type="PANTHER" id="PTHR43386:SF1">
    <property type="entry name" value="D,D-DIPEPTIDE TRANSPORT SYSTEM PERMEASE PROTEIN DDPC-RELATED"/>
    <property type="match status" value="1"/>
</dbReference>
<dbReference type="InterPro" id="IPR050366">
    <property type="entry name" value="BP-dependent_transpt_permease"/>
</dbReference>
<dbReference type="PROSITE" id="PS50928">
    <property type="entry name" value="ABC_TM1"/>
    <property type="match status" value="1"/>
</dbReference>
<dbReference type="PANTHER" id="PTHR43386">
    <property type="entry name" value="OLIGOPEPTIDE TRANSPORT SYSTEM PERMEASE PROTEIN APPC"/>
    <property type="match status" value="1"/>
</dbReference>
<dbReference type="EMBL" id="JBHULU010000002">
    <property type="protein sequence ID" value="MFD2512520.1"/>
    <property type="molecule type" value="Genomic_DNA"/>
</dbReference>
<evidence type="ECO:0000256" key="4">
    <source>
        <dbReference type="ARBA" id="ARBA00022692"/>
    </source>
</evidence>
<comment type="caution">
    <text evidence="9">The sequence shown here is derived from an EMBL/GenBank/DDBJ whole genome shotgun (WGS) entry which is preliminary data.</text>
</comment>
<dbReference type="InterPro" id="IPR000515">
    <property type="entry name" value="MetI-like"/>
</dbReference>
<comment type="subcellular location">
    <subcellularLocation>
        <location evidence="1 7">Cell membrane</location>
        <topology evidence="1 7">Multi-pass membrane protein</topology>
    </subcellularLocation>
</comment>
<feature type="transmembrane region" description="Helical" evidence="7">
    <location>
        <begin position="329"/>
        <end position="355"/>
    </location>
</feature>
<feature type="transmembrane region" description="Helical" evidence="7">
    <location>
        <begin position="128"/>
        <end position="146"/>
    </location>
</feature>
<keyword evidence="3" id="KW-1003">Cell membrane</keyword>
<dbReference type="Gene3D" id="1.10.3720.10">
    <property type="entry name" value="MetI-like"/>
    <property type="match status" value="1"/>
</dbReference>
<keyword evidence="4 7" id="KW-0812">Transmembrane</keyword>
<protein>
    <submittedName>
        <fullName evidence="9">ABC transporter permease</fullName>
    </submittedName>
</protein>